<protein>
    <recommendedName>
        <fullName evidence="1">F-box domain-containing protein</fullName>
    </recommendedName>
</protein>
<dbReference type="PROSITE" id="PS50181">
    <property type="entry name" value="FBOX"/>
    <property type="match status" value="1"/>
</dbReference>
<gene>
    <name evidence="2" type="ORF">DFP72DRAFT_891142</name>
</gene>
<sequence length="541" mass="60042">MFSSNNLKAWKETFIPTPASKATLDEGVLPADLWFEIAIIVEPRDLLAMKLVCKALHEMFADRELWKYVLHDVCHRHSIFLPSYPIDDMSLTELQRAALGPYRWARLLKRKANPSIRTESTRLLKPLKENNHPLGVAPNSLQFLVPGGRFLFIAQRHSLDLWDLGVVGRQPLEASTLIARVHTAPPSRASALGLDGLAVIPLDDTTLRVAVALTGKNSLFNVYDICPIEQGIKFQSVGSIAVHTEVEEKPVCKNLLIHGNRLHVSLTKLDISFIWDFSTGRYTTGRPRMSNFNSDISQKVFTGTSVIEFGKDSLLAWAIPFSDADTASSTDGFAYLDADFPRVTGEKHEVLYPTWRAIAIAMTTVHIPSLWHHGPVLPITFDIIRETWAHEPSDDGATGFRYRVDVKPDPSDPLNSHKMGVAFKLLAKFELPAGFCYTPLMDATPNAGLGARHASAPIMRMAQPCRVVEDVSSEVLYSLYSVTSHRAIPEVRLTPILKSADGVRVVSPSLCSASGRLVHTVYMNGVPAFTRVSDYLSPWKD</sequence>
<evidence type="ECO:0000259" key="1">
    <source>
        <dbReference type="PROSITE" id="PS50181"/>
    </source>
</evidence>
<dbReference type="OrthoDB" id="2688364at2759"/>
<feature type="domain" description="F-box" evidence="1">
    <location>
        <begin position="23"/>
        <end position="69"/>
    </location>
</feature>
<evidence type="ECO:0000313" key="3">
    <source>
        <dbReference type="Proteomes" id="UP000521943"/>
    </source>
</evidence>
<comment type="caution">
    <text evidence="2">The sequence shown here is derived from an EMBL/GenBank/DDBJ whole genome shotgun (WGS) entry which is preliminary data.</text>
</comment>
<dbReference type="SUPFAM" id="SSF81383">
    <property type="entry name" value="F-box domain"/>
    <property type="match status" value="1"/>
</dbReference>
<evidence type="ECO:0000313" key="2">
    <source>
        <dbReference type="EMBL" id="KAF6757434.1"/>
    </source>
</evidence>
<dbReference type="Proteomes" id="UP000521943">
    <property type="component" value="Unassembled WGS sequence"/>
</dbReference>
<dbReference type="EMBL" id="JACGCI010000022">
    <property type="protein sequence ID" value="KAF6757434.1"/>
    <property type="molecule type" value="Genomic_DNA"/>
</dbReference>
<keyword evidence="3" id="KW-1185">Reference proteome</keyword>
<proteinExistence type="predicted"/>
<dbReference type="InterPro" id="IPR001810">
    <property type="entry name" value="F-box_dom"/>
</dbReference>
<name>A0A8H6I2F0_9AGAR</name>
<accession>A0A8H6I2F0</accession>
<organism evidence="2 3">
    <name type="scientific">Ephemerocybe angulata</name>
    <dbReference type="NCBI Taxonomy" id="980116"/>
    <lineage>
        <taxon>Eukaryota</taxon>
        <taxon>Fungi</taxon>
        <taxon>Dikarya</taxon>
        <taxon>Basidiomycota</taxon>
        <taxon>Agaricomycotina</taxon>
        <taxon>Agaricomycetes</taxon>
        <taxon>Agaricomycetidae</taxon>
        <taxon>Agaricales</taxon>
        <taxon>Agaricineae</taxon>
        <taxon>Psathyrellaceae</taxon>
        <taxon>Ephemerocybe</taxon>
    </lineage>
</organism>
<reference evidence="2 3" key="1">
    <citation type="submission" date="2020-07" db="EMBL/GenBank/DDBJ databases">
        <title>Comparative genomics of pyrophilous fungi reveals a link between fire events and developmental genes.</title>
        <authorList>
            <consortium name="DOE Joint Genome Institute"/>
            <person name="Steindorff A.S."/>
            <person name="Carver A."/>
            <person name="Calhoun S."/>
            <person name="Stillman K."/>
            <person name="Liu H."/>
            <person name="Lipzen A."/>
            <person name="Pangilinan J."/>
            <person name="Labutti K."/>
            <person name="Bruns T.D."/>
            <person name="Grigoriev I.V."/>
        </authorList>
    </citation>
    <scope>NUCLEOTIDE SEQUENCE [LARGE SCALE GENOMIC DNA]</scope>
    <source>
        <strain evidence="2 3">CBS 144469</strain>
    </source>
</reference>
<dbReference type="Pfam" id="PF12937">
    <property type="entry name" value="F-box-like"/>
    <property type="match status" value="1"/>
</dbReference>
<dbReference type="Gene3D" id="1.20.1280.50">
    <property type="match status" value="1"/>
</dbReference>
<dbReference type="InterPro" id="IPR036047">
    <property type="entry name" value="F-box-like_dom_sf"/>
</dbReference>
<dbReference type="AlphaFoldDB" id="A0A8H6I2F0"/>